<accession>A0A938YM08</accession>
<comment type="caution">
    <text evidence="2">The sequence shown here is derived from an EMBL/GenBank/DDBJ whole genome shotgun (WGS) entry which is preliminary data.</text>
</comment>
<dbReference type="InterPro" id="IPR008948">
    <property type="entry name" value="L-Aspartase-like"/>
</dbReference>
<dbReference type="Pfam" id="PF00221">
    <property type="entry name" value="Lyase_aromatic"/>
    <property type="match status" value="2"/>
</dbReference>
<dbReference type="Proteomes" id="UP000663801">
    <property type="component" value="Unassembled WGS sequence"/>
</dbReference>
<keyword evidence="1 2" id="KW-0456">Lyase</keyword>
<name>A0A938YM08_9ACTN</name>
<organism evidence="2 3">
    <name type="scientific">Nakamurella flavida</name>
    <dbReference type="NCBI Taxonomy" id="363630"/>
    <lineage>
        <taxon>Bacteria</taxon>
        <taxon>Bacillati</taxon>
        <taxon>Actinomycetota</taxon>
        <taxon>Actinomycetes</taxon>
        <taxon>Nakamurellales</taxon>
        <taxon>Nakamurellaceae</taxon>
        <taxon>Nakamurella</taxon>
    </lineage>
</organism>
<keyword evidence="3" id="KW-1185">Reference proteome</keyword>
<dbReference type="RefSeq" id="WP_205257119.1">
    <property type="nucleotide sequence ID" value="NZ_BAAAPV010000001.1"/>
</dbReference>
<evidence type="ECO:0000256" key="1">
    <source>
        <dbReference type="ARBA" id="ARBA00023239"/>
    </source>
</evidence>
<dbReference type="InterPro" id="IPR001106">
    <property type="entry name" value="Aromatic_Lyase"/>
</dbReference>
<proteinExistence type="predicted"/>
<dbReference type="GO" id="GO:0016841">
    <property type="term" value="F:ammonia-lyase activity"/>
    <property type="evidence" value="ECO:0007669"/>
    <property type="project" value="UniProtKB-ARBA"/>
</dbReference>
<dbReference type="SUPFAM" id="SSF48557">
    <property type="entry name" value="L-aspartase-like"/>
    <property type="match status" value="1"/>
</dbReference>
<dbReference type="Gene3D" id="1.20.200.10">
    <property type="entry name" value="Fumarase/aspartase (Central domain)"/>
    <property type="match status" value="1"/>
</dbReference>
<reference evidence="2" key="1">
    <citation type="submission" date="2021-01" db="EMBL/GenBank/DDBJ databases">
        <title>KCTC 19127 draft genome.</title>
        <authorList>
            <person name="An D."/>
        </authorList>
    </citation>
    <scope>NUCLEOTIDE SEQUENCE</scope>
    <source>
        <strain evidence="2">KCTC 19127</strain>
    </source>
</reference>
<evidence type="ECO:0000313" key="3">
    <source>
        <dbReference type="Proteomes" id="UP000663801"/>
    </source>
</evidence>
<protein>
    <submittedName>
        <fullName evidence="2">Aromatic amino acid lyase</fullName>
    </submittedName>
</protein>
<evidence type="ECO:0000313" key="2">
    <source>
        <dbReference type="EMBL" id="MBM9477011.1"/>
    </source>
</evidence>
<dbReference type="AlphaFoldDB" id="A0A938YM08"/>
<dbReference type="EMBL" id="JAERWL010000009">
    <property type="protein sequence ID" value="MBM9477011.1"/>
    <property type="molecule type" value="Genomic_DNA"/>
</dbReference>
<sequence>MIELGTGVLTGAQVGRIARDRESVALADGVLDRVAVAHREVLRLAGERAVYGRTTGVGSTLTVPVEDDPLRHQHRLLASHAATGGPAHPPEVVRAMLAVRIEQLAVGASGVSPPVLPALVDLLNSDELPSIGRFTSLGTGDIGALARIGLALPAGVLGPGDAMPLMSSNALTLGAAALAGLDLDRLLAAAVAVAGLSAAGLHASPEAFDPGAVGPFPGPRQVAAVIFPLLVGTTGGPERRVQDPYGLRTAAQTLGLAVDAAGELRAVIAALVGAGLENPAVLDAGTPRARVVHHGAFHALHLTAALDGAAAALARAAAGSVNRLDMLCRPDPLVGATENPEHWADWESGGPVTRPYLAAGPATSSGLMGLEYVAGAALGEIRAAAVPAGLQTLEVGLGVEQDAGFAPLAARQLAESVRAARVVLAVELVAAVRALRLRAVRPGVALAALLDSSGVFALPTGMQDRDLTGDLALAEDLLGTLAGHPFADGRPEYR</sequence>
<gene>
    <name evidence="2" type="ORF">JL107_11180</name>
</gene>
<dbReference type="PANTHER" id="PTHR10362">
    <property type="entry name" value="HISTIDINE AMMONIA-LYASE"/>
    <property type="match status" value="1"/>
</dbReference>